<dbReference type="SMART" id="SM00320">
    <property type="entry name" value="WD40"/>
    <property type="match status" value="5"/>
</dbReference>
<dbReference type="Proteomes" id="UP000256970">
    <property type="component" value="Unassembled WGS sequence"/>
</dbReference>
<sequence>MHLVVGTYERFLLGYNLPAELQEGCRLQRSFTHAAHQGPVRCLDAAGPWVVSGGQDDQLHIYDAKHNKDLGFMMNPGDGAIPCLQFYTPPGAQNPSHLFSGSDDGSIAIWKAGGGWEHLKLMRGHKGPVRSLSVHPSGRLALSVGHDRGLRMWNLAKGRCSYTARLEAEADLVAFNASGDAYALLCDKLVTLHSAAQEGAVTARLQHSRRVVSLLQQQDGAALLAGTDDGSLALWDLRAAAQQPVFELAKAHSSRIRAIVAVTPAAGGEGPPLHIATASSDGVVKLWDSRALSSSSSSSLQELAQVPTSGRITGMVLSAPERKAAAAAAVGAGGGAAAAANGQQAQKKKKQKKPQQKQQQQQPDAVADGVQPQQQQRQQRQQQPLQQQQQVQQPAKQQQQVQQRSKLQPQAATKQKQKHSKAAAAVADADTALVPRVQTKIIKKKKKSREEMQRAVDAAIGAAKPKGGKQQQRPGKKALKQQKSP</sequence>
<evidence type="ECO:0000313" key="7">
    <source>
        <dbReference type="Proteomes" id="UP000256970"/>
    </source>
</evidence>
<feature type="compositionally biased region" description="Low complexity" evidence="5">
    <location>
        <begin position="458"/>
        <end position="473"/>
    </location>
</feature>
<proteinExistence type="predicted"/>
<dbReference type="GO" id="GO:0042254">
    <property type="term" value="P:ribosome biogenesis"/>
    <property type="evidence" value="ECO:0007669"/>
    <property type="project" value="UniProtKB-KW"/>
</dbReference>
<dbReference type="PROSITE" id="PS50082">
    <property type="entry name" value="WD_REPEATS_2"/>
    <property type="match status" value="3"/>
</dbReference>
<dbReference type="InterPro" id="IPR001680">
    <property type="entry name" value="WD40_rpt"/>
</dbReference>
<dbReference type="PANTHER" id="PTHR44675:SF1">
    <property type="entry name" value="P21-ACTIVATED PROTEIN KINASE-INTERACTING PROTEIN 1"/>
    <property type="match status" value="1"/>
</dbReference>
<feature type="compositionally biased region" description="Basic residues" evidence="5">
    <location>
        <begin position="474"/>
        <end position="485"/>
    </location>
</feature>
<dbReference type="PROSITE" id="PS00678">
    <property type="entry name" value="WD_REPEATS_1"/>
    <property type="match status" value="2"/>
</dbReference>
<keyword evidence="3" id="KW-0677">Repeat</keyword>
<name>A0A383VFU4_TETOB</name>
<protein>
    <submittedName>
        <fullName evidence="6">Uncharacterized protein</fullName>
    </submittedName>
</protein>
<dbReference type="InterPro" id="IPR019775">
    <property type="entry name" value="WD40_repeat_CS"/>
</dbReference>
<evidence type="ECO:0000256" key="3">
    <source>
        <dbReference type="ARBA" id="ARBA00022737"/>
    </source>
</evidence>
<dbReference type="SUPFAM" id="SSF50978">
    <property type="entry name" value="WD40 repeat-like"/>
    <property type="match status" value="1"/>
</dbReference>
<dbReference type="Gene3D" id="2.130.10.10">
    <property type="entry name" value="YVTN repeat-like/Quinoprotein amine dehydrogenase"/>
    <property type="match status" value="2"/>
</dbReference>
<evidence type="ECO:0000256" key="4">
    <source>
        <dbReference type="PROSITE-ProRule" id="PRU00221"/>
    </source>
</evidence>
<feature type="compositionally biased region" description="Basic residues" evidence="5">
    <location>
        <begin position="346"/>
        <end position="355"/>
    </location>
</feature>
<feature type="repeat" description="WD" evidence="4">
    <location>
        <begin position="122"/>
        <end position="163"/>
    </location>
</feature>
<dbReference type="Pfam" id="PF00400">
    <property type="entry name" value="WD40"/>
    <property type="match status" value="5"/>
</dbReference>
<dbReference type="InterPro" id="IPR051959">
    <property type="entry name" value="PAK1-Kinase_Regulator"/>
</dbReference>
<dbReference type="InterPro" id="IPR020472">
    <property type="entry name" value="WD40_PAC1"/>
</dbReference>
<feature type="region of interest" description="Disordered" evidence="5">
    <location>
        <begin position="340"/>
        <end position="485"/>
    </location>
</feature>
<keyword evidence="7" id="KW-1185">Reference proteome</keyword>
<reference evidence="6 7" key="1">
    <citation type="submission" date="2016-10" db="EMBL/GenBank/DDBJ databases">
        <authorList>
            <person name="Cai Z."/>
        </authorList>
    </citation>
    <scope>NUCLEOTIDE SEQUENCE [LARGE SCALE GENOMIC DNA]</scope>
</reference>
<dbReference type="PROSITE" id="PS50294">
    <property type="entry name" value="WD_REPEATS_REGION"/>
    <property type="match status" value="2"/>
</dbReference>
<dbReference type="PRINTS" id="PR00320">
    <property type="entry name" value="GPROTEINBRPT"/>
</dbReference>
<feature type="repeat" description="WD" evidence="4">
    <location>
        <begin position="204"/>
        <end position="245"/>
    </location>
</feature>
<dbReference type="STRING" id="3088.A0A383VFU4"/>
<dbReference type="PANTHER" id="PTHR44675">
    <property type="entry name" value="PAK1 INTERACTING PROTEIN 1"/>
    <property type="match status" value="1"/>
</dbReference>
<gene>
    <name evidence="6" type="ORF">BQ4739_LOCUS3818</name>
</gene>
<evidence type="ECO:0000256" key="2">
    <source>
        <dbReference type="ARBA" id="ARBA00022574"/>
    </source>
</evidence>
<evidence type="ECO:0000313" key="6">
    <source>
        <dbReference type="EMBL" id="SZX63266.1"/>
    </source>
</evidence>
<feature type="compositionally biased region" description="Low complexity" evidence="5">
    <location>
        <begin position="422"/>
        <end position="432"/>
    </location>
</feature>
<dbReference type="EMBL" id="FNXT01000300">
    <property type="protein sequence ID" value="SZX63266.1"/>
    <property type="molecule type" value="Genomic_DNA"/>
</dbReference>
<dbReference type="AlphaFoldDB" id="A0A383VFU4"/>
<keyword evidence="1" id="KW-0690">Ribosome biogenesis</keyword>
<evidence type="ECO:0000256" key="1">
    <source>
        <dbReference type="ARBA" id="ARBA00022517"/>
    </source>
</evidence>
<feature type="compositionally biased region" description="Low complexity" evidence="5">
    <location>
        <begin position="356"/>
        <end position="414"/>
    </location>
</feature>
<organism evidence="6 7">
    <name type="scientific">Tetradesmus obliquus</name>
    <name type="common">Green alga</name>
    <name type="synonym">Acutodesmus obliquus</name>
    <dbReference type="NCBI Taxonomy" id="3088"/>
    <lineage>
        <taxon>Eukaryota</taxon>
        <taxon>Viridiplantae</taxon>
        <taxon>Chlorophyta</taxon>
        <taxon>core chlorophytes</taxon>
        <taxon>Chlorophyceae</taxon>
        <taxon>CS clade</taxon>
        <taxon>Sphaeropleales</taxon>
        <taxon>Scenedesmaceae</taxon>
        <taxon>Tetradesmus</taxon>
    </lineage>
</organism>
<dbReference type="InterPro" id="IPR036322">
    <property type="entry name" value="WD40_repeat_dom_sf"/>
</dbReference>
<keyword evidence="2 4" id="KW-0853">WD repeat</keyword>
<feature type="repeat" description="WD" evidence="4">
    <location>
        <begin position="275"/>
        <end position="297"/>
    </location>
</feature>
<accession>A0A383VFU4</accession>
<evidence type="ECO:0000256" key="5">
    <source>
        <dbReference type="SAM" id="MobiDB-lite"/>
    </source>
</evidence>
<dbReference type="InterPro" id="IPR015943">
    <property type="entry name" value="WD40/YVTN_repeat-like_dom_sf"/>
</dbReference>